<dbReference type="Proteomes" id="UP001652680">
    <property type="component" value="Unassembled WGS sequence"/>
</dbReference>
<dbReference type="CDD" id="cd00190">
    <property type="entry name" value="Tryp_SPc"/>
    <property type="match status" value="1"/>
</dbReference>
<keyword evidence="2" id="KW-0732">Signal</keyword>
<dbReference type="InterPro" id="IPR031986">
    <property type="entry name" value="GD_N"/>
</dbReference>
<dbReference type="PROSITE" id="PS50240">
    <property type="entry name" value="TRYPSIN_DOM"/>
    <property type="match status" value="1"/>
</dbReference>
<feature type="compositionally biased region" description="Polar residues" evidence="1">
    <location>
        <begin position="152"/>
        <end position="166"/>
    </location>
</feature>
<evidence type="ECO:0000313" key="5">
    <source>
        <dbReference type="Proteomes" id="UP001652680"/>
    </source>
</evidence>
<evidence type="ECO:0000313" key="4">
    <source>
        <dbReference type="EnsemblMetazoa" id="XP_044314385.1"/>
    </source>
</evidence>
<keyword evidence="5" id="KW-1185">Reference proteome</keyword>
<reference evidence="4" key="2">
    <citation type="submission" date="2025-05" db="UniProtKB">
        <authorList>
            <consortium name="EnsemblMetazoa"/>
        </authorList>
    </citation>
    <scope>IDENTIFICATION</scope>
</reference>
<feature type="region of interest" description="Disordered" evidence="1">
    <location>
        <begin position="152"/>
        <end position="190"/>
    </location>
</feature>
<dbReference type="InterPro" id="IPR009003">
    <property type="entry name" value="Peptidase_S1_PA"/>
</dbReference>
<dbReference type="Pfam" id="PF16030">
    <property type="entry name" value="GD_N"/>
    <property type="match status" value="1"/>
</dbReference>
<dbReference type="InterPro" id="IPR001314">
    <property type="entry name" value="Peptidase_S1A"/>
</dbReference>
<accession>A0ABM5J6D3</accession>
<dbReference type="GeneID" id="108039580"/>
<feature type="signal peptide" evidence="2">
    <location>
        <begin position="1"/>
        <end position="16"/>
    </location>
</feature>
<name>A0ABM5J6D3_DRORH</name>
<dbReference type="PROSITE" id="PS00134">
    <property type="entry name" value="TRYPSIN_HIS"/>
    <property type="match status" value="1"/>
</dbReference>
<feature type="domain" description="Peptidase S1" evidence="3">
    <location>
        <begin position="214"/>
        <end position="460"/>
    </location>
</feature>
<dbReference type="Pfam" id="PF00089">
    <property type="entry name" value="Trypsin"/>
    <property type="match status" value="1"/>
</dbReference>
<evidence type="ECO:0000259" key="3">
    <source>
        <dbReference type="PROSITE" id="PS50240"/>
    </source>
</evidence>
<dbReference type="EnsemblMetazoa" id="XM_044458450.1">
    <property type="protein sequence ID" value="XP_044314385.1"/>
    <property type="gene ID" value="LOC108039580"/>
</dbReference>
<protein>
    <recommendedName>
        <fullName evidence="3">Peptidase S1 domain-containing protein</fullName>
    </recommendedName>
</protein>
<dbReference type="Gene3D" id="2.40.10.10">
    <property type="entry name" value="Trypsin-like serine proteases"/>
    <property type="match status" value="1"/>
</dbReference>
<dbReference type="PANTHER" id="PTHR24260">
    <property type="match status" value="1"/>
</dbReference>
<dbReference type="InterPro" id="IPR018114">
    <property type="entry name" value="TRYPSIN_HIS"/>
</dbReference>
<sequence length="461" mass="51601">MFQLSVFGFLITLLKASYITAQILPYIACPNLFRYLKLNDVYIGHLKLVLDKDYAENVVRVELSQPGRSTPGKTGSLTIVENAELLKDRLRNNEAITYRIDFPSPDVVPKLTKVTVNTNIVCQAQPFRSPSTRLSLSRTLRVIGSLALPRKWSQNSQKAGPSQNQERPQRLRQQQPPQVPRLLPPVRNTGSVPRTIGQLSGVCGREKSIHTPFIHNGIEVERGQLPWMAALFEHVGRVYNFLCGGTLISARTVITAAHCFRLGSHNLSSERTMVSLGRNSLDIFTPGLISGVSLVLLHRDYNPNVYTDADLALLQLTKQIKFNDYVRPICLWNKNFLLNLPSGYKSYVAGWGEDKRGNPNTQLARITDTDIITFSECRGNLSEVSARFITSHTICASNSKASGPCSGDSGGGLMLQERERWILRGVISGGQRMIRRCNLKLPVIYTDVAKHIAWILRSMWF</sequence>
<dbReference type="InterPro" id="IPR051333">
    <property type="entry name" value="CLIP_Serine_Protease"/>
</dbReference>
<dbReference type="SUPFAM" id="SSF50494">
    <property type="entry name" value="Trypsin-like serine proteases"/>
    <property type="match status" value="1"/>
</dbReference>
<feature type="chain" id="PRO_5046096952" description="Peptidase S1 domain-containing protein" evidence="2">
    <location>
        <begin position="17"/>
        <end position="461"/>
    </location>
</feature>
<evidence type="ECO:0000256" key="2">
    <source>
        <dbReference type="SAM" id="SignalP"/>
    </source>
</evidence>
<reference evidence="5" key="1">
    <citation type="journal article" date="2021" name="Elife">
        <title>Highly contiguous assemblies of 101 drosophilid genomes.</title>
        <authorList>
            <person name="Kim B.Y."/>
            <person name="Wang J.R."/>
            <person name="Miller D.E."/>
            <person name="Barmina O."/>
            <person name="Delaney E."/>
            <person name="Thompson A."/>
            <person name="Comeault A.A."/>
            <person name="Peede D."/>
            <person name="D'Agostino E.R."/>
            <person name="Pelaez J."/>
            <person name="Aguilar J.M."/>
            <person name="Haji D."/>
            <person name="Matsunaga T."/>
            <person name="Armstrong E.E."/>
            <person name="Zych M."/>
            <person name="Ogawa Y."/>
            <person name="Stamenkovic-Radak M."/>
            <person name="Jelic M."/>
            <person name="Veselinovic M.S."/>
            <person name="Tanaskovic M."/>
            <person name="Eric P."/>
            <person name="Gao J.J."/>
            <person name="Katoh T.K."/>
            <person name="Toda M.J."/>
            <person name="Watabe H."/>
            <person name="Watada M."/>
            <person name="Davis J.S."/>
            <person name="Moyle L.C."/>
            <person name="Manoli G."/>
            <person name="Bertolini E."/>
            <person name="Kostal V."/>
            <person name="Hawley R.S."/>
            <person name="Takahashi A."/>
            <person name="Jones C.D."/>
            <person name="Price D.K."/>
            <person name="Whiteman N."/>
            <person name="Kopp A."/>
            <person name="Matute D.R."/>
            <person name="Petrov D.A."/>
        </authorList>
    </citation>
    <scope>NUCLEOTIDE SEQUENCE [LARGE SCALE GENOMIC DNA]</scope>
</reference>
<evidence type="ECO:0000256" key="1">
    <source>
        <dbReference type="SAM" id="MobiDB-lite"/>
    </source>
</evidence>
<dbReference type="InterPro" id="IPR001254">
    <property type="entry name" value="Trypsin_dom"/>
</dbReference>
<dbReference type="InterPro" id="IPR043504">
    <property type="entry name" value="Peptidase_S1_PA_chymotrypsin"/>
</dbReference>
<proteinExistence type="predicted"/>
<organism evidence="4 5">
    <name type="scientific">Drosophila rhopaloa</name>
    <name type="common">Fruit fly</name>
    <dbReference type="NCBI Taxonomy" id="1041015"/>
    <lineage>
        <taxon>Eukaryota</taxon>
        <taxon>Metazoa</taxon>
        <taxon>Ecdysozoa</taxon>
        <taxon>Arthropoda</taxon>
        <taxon>Hexapoda</taxon>
        <taxon>Insecta</taxon>
        <taxon>Pterygota</taxon>
        <taxon>Neoptera</taxon>
        <taxon>Endopterygota</taxon>
        <taxon>Diptera</taxon>
        <taxon>Brachycera</taxon>
        <taxon>Muscomorpha</taxon>
        <taxon>Ephydroidea</taxon>
        <taxon>Drosophilidae</taxon>
        <taxon>Drosophila</taxon>
        <taxon>Sophophora</taxon>
    </lineage>
</organism>
<dbReference type="PANTHER" id="PTHR24260:SF147">
    <property type="entry name" value="EG:BACR7A4.3 PROTEIN-RELATED"/>
    <property type="match status" value="1"/>
</dbReference>
<dbReference type="PRINTS" id="PR00722">
    <property type="entry name" value="CHYMOTRYPSIN"/>
</dbReference>
<dbReference type="SMART" id="SM00020">
    <property type="entry name" value="Tryp_SPc"/>
    <property type="match status" value="1"/>
</dbReference>
<dbReference type="RefSeq" id="XP_044314385.1">
    <property type="nucleotide sequence ID" value="XM_044458450.1"/>
</dbReference>